<evidence type="ECO:0000256" key="1">
    <source>
        <dbReference type="SAM" id="MobiDB-lite"/>
    </source>
</evidence>
<dbReference type="EMBL" id="CP017244">
    <property type="protein sequence ID" value="APO79435.1"/>
    <property type="molecule type" value="Genomic_DNA"/>
</dbReference>
<proteinExistence type="predicted"/>
<sequence length="85" mass="8948">MAISTTRHQYSASACVLDVAGTPRDLRKLVGGKFERTFHGELAGFVRCVATMAASTIRPGSENAHPIGTGTMQRPCSGVAATRVD</sequence>
<dbReference type="Proteomes" id="UP000185109">
    <property type="component" value="Plasmid pRsp8C3c"/>
</dbReference>
<protein>
    <submittedName>
        <fullName evidence="2">Uncharacterized protein</fullName>
    </submittedName>
</protein>
<keyword evidence="2" id="KW-0614">Plasmid</keyword>
<evidence type="ECO:0000313" key="2">
    <source>
        <dbReference type="EMBL" id="APO79435.1"/>
    </source>
</evidence>
<accession>A0A1L5PH74</accession>
<organism evidence="2 3">
    <name type="scientific">Rhizobium etli 8C-3</name>
    <dbReference type="NCBI Taxonomy" id="538025"/>
    <lineage>
        <taxon>Bacteria</taxon>
        <taxon>Pseudomonadati</taxon>
        <taxon>Pseudomonadota</taxon>
        <taxon>Alphaproteobacteria</taxon>
        <taxon>Hyphomicrobiales</taxon>
        <taxon>Rhizobiaceae</taxon>
        <taxon>Rhizobium/Agrobacterium group</taxon>
        <taxon>Rhizobium</taxon>
    </lineage>
</organism>
<reference evidence="2 3" key="1">
    <citation type="submission" date="2016-09" db="EMBL/GenBank/DDBJ databases">
        <title>The complete genome sequences of Rhizobium gallicum, symbiovars gallicum and phaseoli, symbionts associated to common bean (Phaseolus vulgaris).</title>
        <authorList>
            <person name="Bustos P."/>
            <person name="Santamaria R.I."/>
            <person name="Perez-Carrascal O.M."/>
            <person name="Juarez S."/>
            <person name="Lozano L."/>
            <person name="Martinez-Flores I."/>
            <person name="Martinez-Romero E."/>
            <person name="Cevallos M."/>
            <person name="Romero D."/>
            <person name="Davila G."/>
            <person name="Gonzalez V."/>
        </authorList>
    </citation>
    <scope>NUCLEOTIDE SEQUENCE [LARGE SCALE GENOMIC DNA]</scope>
    <source>
        <strain evidence="2 3">8C-3</strain>
        <plasmid evidence="3">Plasmid prsp8c3c</plasmid>
    </source>
</reference>
<dbReference type="AlphaFoldDB" id="A0A1L5PH74"/>
<name>A0A1L5PH74_RHIET</name>
<geneLocation type="plasmid" evidence="3">
    <name>prsp8c3c</name>
</geneLocation>
<gene>
    <name evidence="2" type="ORF">AM571_PC01704</name>
</gene>
<feature type="region of interest" description="Disordered" evidence="1">
    <location>
        <begin position="60"/>
        <end position="85"/>
    </location>
</feature>
<evidence type="ECO:0000313" key="3">
    <source>
        <dbReference type="Proteomes" id="UP000185109"/>
    </source>
</evidence>